<dbReference type="GO" id="GO:0097250">
    <property type="term" value="P:mitochondrial respirasome assembly"/>
    <property type="evidence" value="ECO:0007669"/>
    <property type="project" value="InterPro"/>
</dbReference>
<feature type="transmembrane region" description="Helical" evidence="7">
    <location>
        <begin position="43"/>
        <end position="69"/>
    </location>
</feature>
<dbReference type="WBParaSite" id="PSU_v2.g15350.t1">
    <property type="protein sequence ID" value="PSU_v2.g15350.t1"/>
    <property type="gene ID" value="PSU_v2.g15350"/>
</dbReference>
<evidence type="ECO:0000256" key="5">
    <source>
        <dbReference type="ARBA" id="ARBA00022989"/>
    </source>
</evidence>
<evidence type="ECO:0000256" key="2">
    <source>
        <dbReference type="ARBA" id="ARBA00009436"/>
    </source>
</evidence>
<dbReference type="InterPro" id="IPR029008">
    <property type="entry name" value="EMC6-like"/>
</dbReference>
<name>A0A914Y7U7_9BILA</name>
<keyword evidence="5 7" id="KW-1133">Transmembrane helix</keyword>
<evidence type="ECO:0000256" key="6">
    <source>
        <dbReference type="ARBA" id="ARBA00023136"/>
    </source>
</evidence>
<accession>A0A914Y7U7</accession>
<dbReference type="PANTHER" id="PTHR12906:SF0">
    <property type="entry name" value="GEL COMPLEX SUBUNIT OPTI"/>
    <property type="match status" value="1"/>
</dbReference>
<feature type="transmembrane region" description="Helical" evidence="7">
    <location>
        <begin position="99"/>
        <end position="118"/>
    </location>
</feature>
<keyword evidence="4" id="KW-0256">Endoplasmic reticulum</keyword>
<protein>
    <submittedName>
        <fullName evidence="9">Rab5-interacting protein</fullName>
    </submittedName>
</protein>
<dbReference type="PANTHER" id="PTHR12906">
    <property type="entry name" value="PROTEIN C20ORF24 RAB5-INTERACTING PROTEIN"/>
    <property type="match status" value="1"/>
</dbReference>
<dbReference type="Proteomes" id="UP000887577">
    <property type="component" value="Unplaced"/>
</dbReference>
<keyword evidence="3 7" id="KW-0812">Transmembrane</keyword>
<comment type="subcellular location">
    <subcellularLocation>
        <location evidence="1">Endoplasmic reticulum membrane</location>
        <topology evidence="1">Multi-pass membrane protein</topology>
    </subcellularLocation>
</comment>
<dbReference type="GO" id="GO:0005789">
    <property type="term" value="C:endoplasmic reticulum membrane"/>
    <property type="evidence" value="ECO:0007669"/>
    <property type="project" value="UniProtKB-SubCell"/>
</dbReference>
<dbReference type="AlphaFoldDB" id="A0A914Y7U7"/>
<evidence type="ECO:0000313" key="8">
    <source>
        <dbReference type="Proteomes" id="UP000887577"/>
    </source>
</evidence>
<sequence length="120" mass="13663">MADKDKKDKIPTISDTFSKAITRKSIWYDKDELLDALYWGRQILSLLIGVVFGLVPIRGILGLVSYVGISTYMGQMFVTQYQEQDEEEYGGFWELAKEGFGAAFATFMVSWITVHTIAQY</sequence>
<comment type="similarity">
    <text evidence="2">Belongs to the EMC6 family.</text>
</comment>
<evidence type="ECO:0000256" key="4">
    <source>
        <dbReference type="ARBA" id="ARBA00022824"/>
    </source>
</evidence>
<evidence type="ECO:0000313" key="9">
    <source>
        <dbReference type="WBParaSite" id="PSU_v2.g15350.t1"/>
    </source>
</evidence>
<keyword evidence="8" id="KW-1185">Reference proteome</keyword>
<organism evidence="8 9">
    <name type="scientific">Panagrolaimus superbus</name>
    <dbReference type="NCBI Taxonomy" id="310955"/>
    <lineage>
        <taxon>Eukaryota</taxon>
        <taxon>Metazoa</taxon>
        <taxon>Ecdysozoa</taxon>
        <taxon>Nematoda</taxon>
        <taxon>Chromadorea</taxon>
        <taxon>Rhabditida</taxon>
        <taxon>Tylenchina</taxon>
        <taxon>Panagrolaimomorpha</taxon>
        <taxon>Panagrolaimoidea</taxon>
        <taxon>Panagrolaimidae</taxon>
        <taxon>Panagrolaimus</taxon>
    </lineage>
</organism>
<reference evidence="9" key="1">
    <citation type="submission" date="2022-11" db="UniProtKB">
        <authorList>
            <consortium name="WormBaseParasite"/>
        </authorList>
    </citation>
    <scope>IDENTIFICATION</scope>
</reference>
<evidence type="ECO:0000256" key="7">
    <source>
        <dbReference type="SAM" id="Phobius"/>
    </source>
</evidence>
<evidence type="ECO:0000256" key="3">
    <source>
        <dbReference type="ARBA" id="ARBA00022692"/>
    </source>
</evidence>
<proteinExistence type="inferred from homology"/>
<keyword evidence="6 7" id="KW-0472">Membrane</keyword>
<dbReference type="Pfam" id="PF07019">
    <property type="entry name" value="EMC6"/>
    <property type="match status" value="1"/>
</dbReference>
<dbReference type="InterPro" id="IPR010742">
    <property type="entry name" value="RCAF1"/>
</dbReference>
<evidence type="ECO:0000256" key="1">
    <source>
        <dbReference type="ARBA" id="ARBA00004477"/>
    </source>
</evidence>
<dbReference type="GO" id="GO:0005739">
    <property type="term" value="C:mitochondrion"/>
    <property type="evidence" value="ECO:0007669"/>
    <property type="project" value="GOC"/>
</dbReference>